<dbReference type="SMART" id="SM00987">
    <property type="entry name" value="UreE_C"/>
    <property type="match status" value="1"/>
</dbReference>
<dbReference type="CDD" id="cd10032">
    <property type="entry name" value="UDG-F6_HDG"/>
    <property type="match status" value="1"/>
</dbReference>
<evidence type="ECO:0000313" key="3">
    <source>
        <dbReference type="Proteomes" id="UP001158049"/>
    </source>
</evidence>
<dbReference type="Proteomes" id="UP001158049">
    <property type="component" value="Unassembled WGS sequence"/>
</dbReference>
<feature type="domain" description="Uracil-DNA glycosylase-like" evidence="1">
    <location>
        <begin position="16"/>
        <end position="166"/>
    </location>
</feature>
<dbReference type="Pfam" id="PF03167">
    <property type="entry name" value="UDG"/>
    <property type="match status" value="1"/>
</dbReference>
<dbReference type="SMART" id="SM00986">
    <property type="entry name" value="UDG"/>
    <property type="match status" value="1"/>
</dbReference>
<dbReference type="SUPFAM" id="SSF52141">
    <property type="entry name" value="Uracil-DNA glycosylase-like"/>
    <property type="match status" value="1"/>
</dbReference>
<dbReference type="InterPro" id="IPR036895">
    <property type="entry name" value="Uracil-DNA_glycosylase-like_sf"/>
</dbReference>
<organism evidence="2 3">
    <name type="scientific">Noviherbaspirillum suwonense</name>
    <dbReference type="NCBI Taxonomy" id="1224511"/>
    <lineage>
        <taxon>Bacteria</taxon>
        <taxon>Pseudomonadati</taxon>
        <taxon>Pseudomonadota</taxon>
        <taxon>Betaproteobacteria</taxon>
        <taxon>Burkholderiales</taxon>
        <taxon>Oxalobacteraceae</taxon>
        <taxon>Noviherbaspirillum</taxon>
    </lineage>
</organism>
<evidence type="ECO:0000313" key="2">
    <source>
        <dbReference type="EMBL" id="SMP78325.1"/>
    </source>
</evidence>
<gene>
    <name evidence="2" type="ORF">SAMN06295970_12861</name>
</gene>
<protein>
    <submittedName>
        <fullName evidence="2">G/U mismatch-specific uracil-DNA glycosylase</fullName>
    </submittedName>
</protein>
<keyword evidence="3" id="KW-1185">Reference proteome</keyword>
<dbReference type="Gene3D" id="3.40.470.10">
    <property type="entry name" value="Uracil-DNA glycosylase-like domain"/>
    <property type="match status" value="1"/>
</dbReference>
<reference evidence="2 3" key="1">
    <citation type="submission" date="2017-05" db="EMBL/GenBank/DDBJ databases">
        <authorList>
            <person name="Varghese N."/>
            <person name="Submissions S."/>
        </authorList>
    </citation>
    <scope>NUCLEOTIDE SEQUENCE [LARGE SCALE GENOMIC DNA]</scope>
    <source>
        <strain evidence="2 3">DSM 26001</strain>
    </source>
</reference>
<evidence type="ECO:0000259" key="1">
    <source>
        <dbReference type="SMART" id="SM00986"/>
    </source>
</evidence>
<dbReference type="RefSeq" id="WP_283445092.1">
    <property type="nucleotide sequence ID" value="NZ_FXUL01000028.1"/>
</dbReference>
<dbReference type="EMBL" id="FXUL01000028">
    <property type="protein sequence ID" value="SMP78325.1"/>
    <property type="molecule type" value="Genomic_DNA"/>
</dbReference>
<proteinExistence type="predicted"/>
<comment type="caution">
    <text evidence="2">The sequence shown here is derived from an EMBL/GenBank/DDBJ whole genome shotgun (WGS) entry which is preliminary data.</text>
</comment>
<accession>A0ABY1QQU5</accession>
<sequence length="167" mass="18175">MPPAPPSQTAALSGLAPVLDPAIRTLILGSFPGAASLQAQRYYAHPRNQFWPLLGAVLDEPLAELPYEARLQRLLSRHIGLWDALEGCEREGSLDAAIRRPQANDHLLLKDLCPLLRRVCFNGKAAGRYATLYADAGYEVLVLPSSSPANAQLSFAAKLALWHGINR</sequence>
<name>A0ABY1QQU5_9BURK</name>
<dbReference type="InterPro" id="IPR005122">
    <property type="entry name" value="Uracil-DNA_glycosylase-like"/>
</dbReference>
<dbReference type="NCBIfam" id="TIGR04274">
    <property type="entry name" value="hypoxanDNAglyco"/>
    <property type="match status" value="1"/>
</dbReference>
<dbReference type="InterPro" id="IPR026353">
    <property type="entry name" value="Hypoxan-DNA_Glyclase"/>
</dbReference>